<dbReference type="Proteomes" id="UP001054945">
    <property type="component" value="Unassembled WGS sequence"/>
</dbReference>
<evidence type="ECO:0000313" key="1">
    <source>
        <dbReference type="EMBL" id="GIX95456.1"/>
    </source>
</evidence>
<accession>A0AAV4PI90</accession>
<proteinExistence type="predicted"/>
<dbReference type="AlphaFoldDB" id="A0AAV4PI90"/>
<gene>
    <name evidence="1" type="ORF">CEXT_326131</name>
</gene>
<keyword evidence="2" id="KW-1185">Reference proteome</keyword>
<name>A0AAV4PI90_CAEEX</name>
<dbReference type="EMBL" id="BPLR01004522">
    <property type="protein sequence ID" value="GIX95456.1"/>
    <property type="molecule type" value="Genomic_DNA"/>
</dbReference>
<organism evidence="1 2">
    <name type="scientific">Caerostris extrusa</name>
    <name type="common">Bark spider</name>
    <name type="synonym">Caerostris bankana</name>
    <dbReference type="NCBI Taxonomy" id="172846"/>
    <lineage>
        <taxon>Eukaryota</taxon>
        <taxon>Metazoa</taxon>
        <taxon>Ecdysozoa</taxon>
        <taxon>Arthropoda</taxon>
        <taxon>Chelicerata</taxon>
        <taxon>Arachnida</taxon>
        <taxon>Araneae</taxon>
        <taxon>Araneomorphae</taxon>
        <taxon>Entelegynae</taxon>
        <taxon>Araneoidea</taxon>
        <taxon>Araneidae</taxon>
        <taxon>Caerostris</taxon>
    </lineage>
</organism>
<evidence type="ECO:0000313" key="2">
    <source>
        <dbReference type="Proteomes" id="UP001054945"/>
    </source>
</evidence>
<protein>
    <submittedName>
        <fullName evidence="1">Uncharacterized protein</fullName>
    </submittedName>
</protein>
<comment type="caution">
    <text evidence="1">The sequence shown here is derived from an EMBL/GenBank/DDBJ whole genome shotgun (WGS) entry which is preliminary data.</text>
</comment>
<reference evidence="1 2" key="1">
    <citation type="submission" date="2021-06" db="EMBL/GenBank/DDBJ databases">
        <title>Caerostris extrusa draft genome.</title>
        <authorList>
            <person name="Kono N."/>
            <person name="Arakawa K."/>
        </authorList>
    </citation>
    <scope>NUCLEOTIDE SEQUENCE [LARGE SCALE GENOMIC DNA]</scope>
</reference>
<sequence length="96" mass="11069">MHLKPFLSFPIYGCIYSKGVTSPFIYISFKSPQSPTFIINQHYQFRLPFLEAIILHCQNVPNRATSIPQRKAVATTTSQTNYQKYVEANIRNLSEL</sequence>